<keyword evidence="3" id="KW-1185">Reference proteome</keyword>
<proteinExistence type="predicted"/>
<evidence type="ECO:0000313" key="3">
    <source>
        <dbReference type="Proteomes" id="UP001501274"/>
    </source>
</evidence>
<comment type="caution">
    <text evidence="2">The sequence shown here is derived from an EMBL/GenBank/DDBJ whole genome shotgun (WGS) entry which is preliminary data.</text>
</comment>
<sequence length="94" mass="9624">MRRLSHLGAVPAPNSTHLSGHRTAAPIVLVATRCIAKGGAGAPHQWPPGAGRSASGSRRHDVVQDLAAGIGSGTLLCRGRLSLSPPGAIRHWQG</sequence>
<name>A0AAW3C988_9TRYP</name>
<organism evidence="2 3">
    <name type="scientific">Leishmania naiffi</name>
    <dbReference type="NCBI Taxonomy" id="5678"/>
    <lineage>
        <taxon>Eukaryota</taxon>
        <taxon>Discoba</taxon>
        <taxon>Euglenozoa</taxon>
        <taxon>Kinetoplastea</taxon>
        <taxon>Metakinetoplastina</taxon>
        <taxon>Trypanosomatida</taxon>
        <taxon>Trypanosomatidae</taxon>
        <taxon>Leishmaniinae</taxon>
        <taxon>Leishmania</taxon>
        <taxon>Leishmania naiffi species complex</taxon>
    </lineage>
</organism>
<evidence type="ECO:0000256" key="1">
    <source>
        <dbReference type="SAM" id="MobiDB-lite"/>
    </source>
</evidence>
<dbReference type="AlphaFoldDB" id="A0AAW3C988"/>
<dbReference type="Proteomes" id="UP001501274">
    <property type="component" value="Unassembled WGS sequence"/>
</dbReference>
<evidence type="ECO:0000313" key="2">
    <source>
        <dbReference type="EMBL" id="KAL0530107.1"/>
    </source>
</evidence>
<protein>
    <submittedName>
        <fullName evidence="2">Uncharacterized protein</fullName>
    </submittedName>
</protein>
<feature type="region of interest" description="Disordered" evidence="1">
    <location>
        <begin position="39"/>
        <end position="60"/>
    </location>
</feature>
<gene>
    <name evidence="2" type="ORF">Q4I28_000987</name>
</gene>
<dbReference type="EMBL" id="JBAMZN010000006">
    <property type="protein sequence ID" value="KAL0530107.1"/>
    <property type="molecule type" value="Genomic_DNA"/>
</dbReference>
<accession>A0AAW3C988</accession>
<reference evidence="2 3" key="1">
    <citation type="submission" date="2024-02" db="EMBL/GenBank/DDBJ databases">
        <title>FIRST GENOME SEQUENCES OF Leishmania (Viannia) shawi, Leishmania (Viannia) lindenbergi AND Leishmania (Viannia) utingensis.</title>
        <authorList>
            <person name="Resadore F."/>
            <person name="Custodio M.G.F."/>
            <person name="Boite M.C."/>
            <person name="Cupolillo E."/>
            <person name="Ferreira G.E.M."/>
        </authorList>
    </citation>
    <scope>NUCLEOTIDE SEQUENCE [LARGE SCALE GENOMIC DNA]</scope>
    <source>
        <strain evidence="2 3">MDAS/BR/1979/M5533</strain>
    </source>
</reference>